<feature type="chain" id="PRO_5035851766" description="Meg domain-containing protein" evidence="3">
    <location>
        <begin position="30"/>
        <end position="83"/>
    </location>
</feature>
<dbReference type="Proteomes" id="UP000823388">
    <property type="component" value="Chromosome 1N"/>
</dbReference>
<keyword evidence="3" id="KW-0732">Signal</keyword>
<keyword evidence="2" id="KW-1015">Disulfide bond</keyword>
<dbReference type="EMBL" id="CM029038">
    <property type="protein sequence ID" value="KAG2649644.1"/>
    <property type="molecule type" value="Genomic_DNA"/>
</dbReference>
<evidence type="ECO:0000313" key="6">
    <source>
        <dbReference type="Proteomes" id="UP000823388"/>
    </source>
</evidence>
<dbReference type="Pfam" id="PF24153">
    <property type="entry name" value="Meg"/>
    <property type="match status" value="1"/>
</dbReference>
<organism evidence="5 6">
    <name type="scientific">Panicum virgatum</name>
    <name type="common">Blackwell switchgrass</name>
    <dbReference type="NCBI Taxonomy" id="38727"/>
    <lineage>
        <taxon>Eukaryota</taxon>
        <taxon>Viridiplantae</taxon>
        <taxon>Streptophyta</taxon>
        <taxon>Embryophyta</taxon>
        <taxon>Tracheophyta</taxon>
        <taxon>Spermatophyta</taxon>
        <taxon>Magnoliopsida</taxon>
        <taxon>Liliopsida</taxon>
        <taxon>Poales</taxon>
        <taxon>Poaceae</taxon>
        <taxon>PACMAD clade</taxon>
        <taxon>Panicoideae</taxon>
        <taxon>Panicodae</taxon>
        <taxon>Paniceae</taxon>
        <taxon>Panicinae</taxon>
        <taxon>Panicum</taxon>
        <taxon>Panicum sect. Hiantes</taxon>
    </lineage>
</organism>
<keyword evidence="6" id="KW-1185">Reference proteome</keyword>
<dbReference type="InterPro" id="IPR056205">
    <property type="entry name" value="Meg"/>
</dbReference>
<evidence type="ECO:0000259" key="4">
    <source>
        <dbReference type="Pfam" id="PF24153"/>
    </source>
</evidence>
<dbReference type="PROSITE" id="PS51257">
    <property type="entry name" value="PROKAR_LIPOPROTEIN"/>
    <property type="match status" value="1"/>
</dbReference>
<reference evidence="5" key="1">
    <citation type="submission" date="2020-05" db="EMBL/GenBank/DDBJ databases">
        <title>WGS assembly of Panicum virgatum.</title>
        <authorList>
            <person name="Lovell J.T."/>
            <person name="Jenkins J."/>
            <person name="Shu S."/>
            <person name="Juenger T.E."/>
            <person name="Schmutz J."/>
        </authorList>
    </citation>
    <scope>NUCLEOTIDE SEQUENCE</scope>
    <source>
        <strain evidence="5">AP13</strain>
    </source>
</reference>
<comment type="caution">
    <text evidence="5">The sequence shown here is derived from an EMBL/GenBank/DDBJ whole genome shotgun (WGS) entry which is preliminary data.</text>
</comment>
<evidence type="ECO:0000313" key="5">
    <source>
        <dbReference type="EMBL" id="KAG2649644.1"/>
    </source>
</evidence>
<proteinExistence type="inferred from homology"/>
<evidence type="ECO:0000256" key="3">
    <source>
        <dbReference type="SAM" id="SignalP"/>
    </source>
</evidence>
<feature type="domain" description="Meg" evidence="4">
    <location>
        <begin position="1"/>
        <end position="83"/>
    </location>
</feature>
<accession>A0A8T0WWY8</accession>
<evidence type="ECO:0000256" key="1">
    <source>
        <dbReference type="ARBA" id="ARBA00010149"/>
    </source>
</evidence>
<dbReference type="AlphaFoldDB" id="A0A8T0WWY8"/>
<comment type="similarity">
    <text evidence="1">Belongs to the MEG family.</text>
</comment>
<evidence type="ECO:0000256" key="2">
    <source>
        <dbReference type="ARBA" id="ARBA00023157"/>
    </source>
</evidence>
<protein>
    <recommendedName>
        <fullName evidence="4">Meg domain-containing protein</fullName>
    </recommendedName>
</protein>
<gene>
    <name evidence="5" type="ORF">PVAP13_1NG149100</name>
</gene>
<sequence length="83" mass="9254">MERRTMRNDAIVLLFSLLLLGCFSIHAECRSVLDEMGRKIAKKDTCYKVVAICPGRYHDLCFCCTGATSDCFVSQAACQANCH</sequence>
<feature type="signal peptide" evidence="3">
    <location>
        <begin position="1"/>
        <end position="29"/>
    </location>
</feature>
<name>A0A8T0WWY8_PANVG</name>